<evidence type="ECO:0000313" key="2">
    <source>
        <dbReference type="EMBL" id="MXP27809.1"/>
    </source>
</evidence>
<dbReference type="Pfam" id="PF03237">
    <property type="entry name" value="Terminase_6N"/>
    <property type="match status" value="1"/>
</dbReference>
<name>A0A845AEI3_9SPHN</name>
<organism evidence="2 3">
    <name type="scientific">Qipengyuania algicida</name>
    <dbReference type="NCBI Taxonomy" id="1836209"/>
    <lineage>
        <taxon>Bacteria</taxon>
        <taxon>Pseudomonadati</taxon>
        <taxon>Pseudomonadota</taxon>
        <taxon>Alphaproteobacteria</taxon>
        <taxon>Sphingomonadales</taxon>
        <taxon>Erythrobacteraceae</taxon>
        <taxon>Qipengyuania</taxon>
    </lineage>
</organism>
<reference evidence="2 3" key="1">
    <citation type="submission" date="2019-12" db="EMBL/GenBank/DDBJ databases">
        <title>Genomic-based taxomic classification of the family Erythrobacteraceae.</title>
        <authorList>
            <person name="Xu L."/>
        </authorList>
    </citation>
    <scope>NUCLEOTIDE SEQUENCE [LARGE SCALE GENOMIC DNA]</scope>
    <source>
        <strain evidence="2 3">KEMB 9005-328</strain>
    </source>
</reference>
<accession>A0A845AEI3</accession>
<gene>
    <name evidence="2" type="ORF">GRI58_03095</name>
</gene>
<protein>
    <recommendedName>
        <fullName evidence="4">ATP-binding protein</fullName>
    </recommendedName>
</protein>
<comment type="caution">
    <text evidence="2">The sequence shown here is derived from an EMBL/GenBank/DDBJ whole genome shotgun (WGS) entry which is preliminary data.</text>
</comment>
<keyword evidence="3" id="KW-1185">Reference proteome</keyword>
<dbReference type="OrthoDB" id="4519042at2"/>
<evidence type="ECO:0000256" key="1">
    <source>
        <dbReference type="SAM" id="MobiDB-lite"/>
    </source>
</evidence>
<dbReference type="EMBL" id="WTYA01000002">
    <property type="protein sequence ID" value="MXP27809.1"/>
    <property type="molecule type" value="Genomic_DNA"/>
</dbReference>
<sequence>MANGPLDFLACGEERKQDVVAKAFDQRERNAFAHTLRLHAHKGQLPPEGDWRCWMIMAGRGFGKTRAGAEWVHSVAEEDDPRARIALVAANLGEARTVMVEGESGLMACAPPHCRPIYEPSLRRVRWPNGAEATLFSAAEPDSLRGPQHGHARWAGPVGNFRKRGAGTSRLVGESGCRRGR</sequence>
<dbReference type="RefSeq" id="WP_160752109.1">
    <property type="nucleotide sequence ID" value="NZ_WTYA01000002.1"/>
</dbReference>
<evidence type="ECO:0008006" key="4">
    <source>
        <dbReference type="Google" id="ProtNLM"/>
    </source>
</evidence>
<dbReference type="AlphaFoldDB" id="A0A845AEI3"/>
<evidence type="ECO:0000313" key="3">
    <source>
        <dbReference type="Proteomes" id="UP000439780"/>
    </source>
</evidence>
<dbReference type="Proteomes" id="UP000439780">
    <property type="component" value="Unassembled WGS sequence"/>
</dbReference>
<proteinExistence type="predicted"/>
<feature type="region of interest" description="Disordered" evidence="1">
    <location>
        <begin position="157"/>
        <end position="181"/>
    </location>
</feature>